<comment type="cofactor">
    <cofactor evidence="1">
        <name>Mn(2+)</name>
        <dbReference type="ChEBI" id="CHEBI:29035"/>
    </cofactor>
</comment>
<evidence type="ECO:0000256" key="6">
    <source>
        <dbReference type="ARBA" id="ARBA00022723"/>
    </source>
</evidence>
<keyword evidence="14" id="KW-1185">Reference proteome</keyword>
<evidence type="ECO:0000256" key="5">
    <source>
        <dbReference type="ARBA" id="ARBA00022695"/>
    </source>
</evidence>
<accession>A0ABM3C8A2</accession>
<keyword evidence="9" id="KW-0460">Magnesium</keyword>
<organism evidence="14 15">
    <name type="scientific">Drosophila kikkawai</name>
    <name type="common">Fruit fly</name>
    <dbReference type="NCBI Taxonomy" id="30033"/>
    <lineage>
        <taxon>Eukaryota</taxon>
        <taxon>Metazoa</taxon>
        <taxon>Ecdysozoa</taxon>
        <taxon>Arthropoda</taxon>
        <taxon>Hexapoda</taxon>
        <taxon>Insecta</taxon>
        <taxon>Pterygota</taxon>
        <taxon>Neoptera</taxon>
        <taxon>Endopterygota</taxon>
        <taxon>Diptera</taxon>
        <taxon>Brachycera</taxon>
        <taxon>Muscomorpha</taxon>
        <taxon>Ephydroidea</taxon>
        <taxon>Drosophilidae</taxon>
        <taxon>Drosophila</taxon>
        <taxon>Sophophora</taxon>
    </lineage>
</organism>
<evidence type="ECO:0000313" key="15">
    <source>
        <dbReference type="RefSeq" id="XP_041633227.1"/>
    </source>
</evidence>
<evidence type="ECO:0000256" key="2">
    <source>
        <dbReference type="ARBA" id="ARBA00001946"/>
    </source>
</evidence>
<dbReference type="Pfam" id="PF20266">
    <property type="entry name" value="Mab-21_C"/>
    <property type="match status" value="1"/>
</dbReference>
<feature type="domain" description="Mab-21-like HhH/H2TH-like" evidence="13">
    <location>
        <begin position="231"/>
        <end position="320"/>
    </location>
</feature>
<dbReference type="PANTHER" id="PTHR10656:SF42">
    <property type="entry name" value="CYCLIC GMP-AMP SYNTHASE-LIKE PROTEIN-RELATED"/>
    <property type="match status" value="1"/>
</dbReference>
<evidence type="ECO:0000256" key="3">
    <source>
        <dbReference type="ARBA" id="ARBA00008307"/>
    </source>
</evidence>
<keyword evidence="8" id="KW-0067">ATP-binding</keyword>
<dbReference type="InterPro" id="IPR024810">
    <property type="entry name" value="MAB21L/cGLR"/>
</dbReference>
<evidence type="ECO:0000256" key="10">
    <source>
        <dbReference type="ARBA" id="ARBA00023134"/>
    </source>
</evidence>
<dbReference type="InterPro" id="IPR046903">
    <property type="entry name" value="Mab-21-like_nuc_Trfase"/>
</dbReference>
<keyword evidence="4" id="KW-0808">Transferase</keyword>
<evidence type="ECO:0000256" key="1">
    <source>
        <dbReference type="ARBA" id="ARBA00001936"/>
    </source>
</evidence>
<feature type="domain" description="Mab-21-like nucleotidyltransferase" evidence="12">
    <location>
        <begin position="59"/>
        <end position="177"/>
    </location>
</feature>
<dbReference type="GeneID" id="108071888"/>
<reference evidence="15" key="1">
    <citation type="submission" date="2025-08" db="UniProtKB">
        <authorList>
            <consortium name="RefSeq"/>
        </authorList>
    </citation>
    <scope>IDENTIFICATION</scope>
    <source>
        <strain evidence="15">14028-0561.14</strain>
        <tissue evidence="15">Whole fly</tissue>
    </source>
</reference>
<dbReference type="SMART" id="SM01265">
    <property type="entry name" value="Mab-21"/>
    <property type="match status" value="1"/>
</dbReference>
<dbReference type="RefSeq" id="XP_041633227.1">
    <property type="nucleotide sequence ID" value="XM_041777293.2"/>
</dbReference>
<keyword evidence="11" id="KW-0464">Manganese</keyword>
<name>A0ABM3C8A2_DROKI</name>
<keyword evidence="7" id="KW-0547">Nucleotide-binding</keyword>
<comment type="cofactor">
    <cofactor evidence="2">
        <name>Mg(2+)</name>
        <dbReference type="ChEBI" id="CHEBI:18420"/>
    </cofactor>
</comment>
<dbReference type="Gene3D" id="1.10.1410.40">
    <property type="match status" value="1"/>
</dbReference>
<evidence type="ECO:0000256" key="7">
    <source>
        <dbReference type="ARBA" id="ARBA00022741"/>
    </source>
</evidence>
<evidence type="ECO:0000256" key="11">
    <source>
        <dbReference type="ARBA" id="ARBA00023211"/>
    </source>
</evidence>
<dbReference type="Pfam" id="PF03281">
    <property type="entry name" value="Mab-21"/>
    <property type="match status" value="1"/>
</dbReference>
<dbReference type="InterPro" id="IPR046906">
    <property type="entry name" value="Mab-21_HhH/H2TH-like"/>
</dbReference>
<proteinExistence type="inferred from homology"/>
<evidence type="ECO:0000259" key="12">
    <source>
        <dbReference type="Pfam" id="PF03281"/>
    </source>
</evidence>
<sequence length="345" mass="40143">MSFAGNLKHILSKLDFSDKDRVEYTKDAVEIQNFVVQQLQENDETFRRVFAGFSLGGSYLDRVKLVTPDEFDLHMKLKFPYEITPKRDEKGFVFLYAPNGYAPGVATDNYIHRDFLQNWLRGAFERVFSSSVRVRATYGVYTLKYTLAGYACAHTIEAVSGNREISFDLVPAFEFDSSLFPFYIPPFIKNGSSQYPWFAVPQKKSGSNDERTFIVCAPHWEREMMKNSYNFKNVLRLMKGLKDKAGRDSLPHLTSYMLKTVMLHKHNSVNWHQDEGTLLVEMWRSLVEHLRSGRLDFILAENHNIFDRMTYNERSTCFANAKEILNKLCNSYYRNNLQALSQLFP</sequence>
<evidence type="ECO:0000313" key="14">
    <source>
        <dbReference type="Proteomes" id="UP001652661"/>
    </source>
</evidence>
<dbReference type="Gene3D" id="3.30.460.90">
    <property type="match status" value="1"/>
</dbReference>
<keyword evidence="10" id="KW-0342">GTP-binding</keyword>
<gene>
    <name evidence="15" type="primary">LOC108071888</name>
</gene>
<keyword evidence="6" id="KW-0479">Metal-binding</keyword>
<evidence type="ECO:0000256" key="8">
    <source>
        <dbReference type="ARBA" id="ARBA00022840"/>
    </source>
</evidence>
<keyword evidence="5" id="KW-0548">Nucleotidyltransferase</keyword>
<dbReference type="PANTHER" id="PTHR10656">
    <property type="entry name" value="CELL FATE DETERMINING PROTEIN MAB21-RELATED"/>
    <property type="match status" value="1"/>
</dbReference>
<evidence type="ECO:0000256" key="4">
    <source>
        <dbReference type="ARBA" id="ARBA00022679"/>
    </source>
</evidence>
<comment type="similarity">
    <text evidence="3">Belongs to the mab-21 family.</text>
</comment>
<dbReference type="Proteomes" id="UP001652661">
    <property type="component" value="Chromosome 3L"/>
</dbReference>
<protein>
    <submittedName>
        <fullName evidence="15">Cyclic GMP-AMP synthase-like protein</fullName>
    </submittedName>
</protein>
<evidence type="ECO:0000256" key="9">
    <source>
        <dbReference type="ARBA" id="ARBA00022842"/>
    </source>
</evidence>
<evidence type="ECO:0000259" key="13">
    <source>
        <dbReference type="Pfam" id="PF20266"/>
    </source>
</evidence>